<evidence type="ECO:0000313" key="3">
    <source>
        <dbReference type="Proteomes" id="UP000570678"/>
    </source>
</evidence>
<feature type="compositionally biased region" description="Basic residues" evidence="1">
    <location>
        <begin position="16"/>
        <end position="27"/>
    </location>
</feature>
<name>A0A846YQ75_9NOCA</name>
<comment type="caution">
    <text evidence="2">The sequence shown here is derived from an EMBL/GenBank/DDBJ whole genome shotgun (WGS) entry which is preliminary data.</text>
</comment>
<feature type="region of interest" description="Disordered" evidence="1">
    <location>
        <begin position="1"/>
        <end position="29"/>
    </location>
</feature>
<dbReference type="AlphaFoldDB" id="A0A846YQ75"/>
<keyword evidence="3" id="KW-1185">Reference proteome</keyword>
<reference evidence="2 3" key="1">
    <citation type="submission" date="2020-04" db="EMBL/GenBank/DDBJ databases">
        <title>MicrobeNet Type strains.</title>
        <authorList>
            <person name="Nicholson A.C."/>
        </authorList>
    </citation>
    <scope>NUCLEOTIDE SEQUENCE [LARGE SCALE GENOMIC DNA]</scope>
    <source>
        <strain evidence="2 3">JCM 3332</strain>
    </source>
</reference>
<organism evidence="2 3">
    <name type="scientific">Nocardia flavorosea</name>
    <dbReference type="NCBI Taxonomy" id="53429"/>
    <lineage>
        <taxon>Bacteria</taxon>
        <taxon>Bacillati</taxon>
        <taxon>Actinomycetota</taxon>
        <taxon>Actinomycetes</taxon>
        <taxon>Mycobacteriales</taxon>
        <taxon>Nocardiaceae</taxon>
        <taxon>Nocardia</taxon>
    </lineage>
</organism>
<dbReference type="EMBL" id="JAAXOT010000031">
    <property type="protein sequence ID" value="NKY60913.1"/>
    <property type="molecule type" value="Genomic_DNA"/>
</dbReference>
<proteinExistence type="predicted"/>
<gene>
    <name evidence="2" type="ORF">HGA15_33215</name>
</gene>
<evidence type="ECO:0000256" key="1">
    <source>
        <dbReference type="SAM" id="MobiDB-lite"/>
    </source>
</evidence>
<accession>A0A846YQ75</accession>
<evidence type="ECO:0000313" key="2">
    <source>
        <dbReference type="EMBL" id="NKY60913.1"/>
    </source>
</evidence>
<dbReference type="Proteomes" id="UP000570678">
    <property type="component" value="Unassembled WGS sequence"/>
</dbReference>
<sequence>MAQRQAGTSAKAPAKPGHRKPATRTKPVRCTVDLPPVLFRQLSDWQSQAAEQLGESRITKQQILVALVHELLGDTDLEEAVLDRLNAE</sequence>
<protein>
    <submittedName>
        <fullName evidence="2">Uncharacterized protein</fullName>
    </submittedName>
</protein>